<sequence>MRGLNCSHLANMITALQLPDLLSFNNDRYVPRYQEIYVVVFAAFFDEHVSGLEFNKFSSRGNCLRNVGIATVELAF</sequence>
<evidence type="ECO:0000313" key="1">
    <source>
        <dbReference type="EMBL" id="CUX14839.1"/>
    </source>
</evidence>
<keyword evidence="2" id="KW-1185">Reference proteome</keyword>
<protein>
    <submittedName>
        <fullName evidence="1">Uncharacterized protein</fullName>
    </submittedName>
</protein>
<name>A0A1S7P255_9HYPH</name>
<evidence type="ECO:0000313" key="2">
    <source>
        <dbReference type="Proteomes" id="UP000191988"/>
    </source>
</evidence>
<reference evidence="2" key="1">
    <citation type="submission" date="2016-01" db="EMBL/GenBank/DDBJ databases">
        <authorList>
            <person name="Regsiter A."/>
            <person name="william w."/>
        </authorList>
    </citation>
    <scope>NUCLEOTIDE SEQUENCE [LARGE SCALE GENOMIC DNA]</scope>
    <source>
        <strain evidence="2">CFBP 6623</strain>
    </source>
</reference>
<dbReference type="AlphaFoldDB" id="A0A1S7P255"/>
<dbReference type="Proteomes" id="UP000191988">
    <property type="component" value="Unassembled WGS sequence"/>
</dbReference>
<gene>
    <name evidence="1" type="ORF">AGR3A_Cc190134</name>
</gene>
<accession>A0A1S7P255</accession>
<proteinExistence type="predicted"/>
<organism evidence="1 2">
    <name type="scientific">Agrobacterium tomkonis CFBP 6623</name>
    <dbReference type="NCBI Taxonomy" id="1183432"/>
    <lineage>
        <taxon>Bacteria</taxon>
        <taxon>Pseudomonadati</taxon>
        <taxon>Pseudomonadota</taxon>
        <taxon>Alphaproteobacteria</taxon>
        <taxon>Hyphomicrobiales</taxon>
        <taxon>Rhizobiaceae</taxon>
        <taxon>Rhizobium/Agrobacterium group</taxon>
        <taxon>Agrobacterium</taxon>
        <taxon>Agrobacterium tumefaciens complex</taxon>
    </lineage>
</organism>
<dbReference type="EMBL" id="FBWK01000011">
    <property type="protein sequence ID" value="CUX14839.1"/>
    <property type="molecule type" value="Genomic_DNA"/>
</dbReference>